<dbReference type="InterPro" id="IPR051609">
    <property type="entry name" value="NmrA/Isoflavone_reductase-like"/>
</dbReference>
<dbReference type="EMBL" id="MU855985">
    <property type="protein sequence ID" value="KAK3898179.1"/>
    <property type="molecule type" value="Genomic_DNA"/>
</dbReference>
<dbReference type="GO" id="GO:0016491">
    <property type="term" value="F:oxidoreductase activity"/>
    <property type="evidence" value="ECO:0007669"/>
    <property type="project" value="UniProtKB-KW"/>
</dbReference>
<dbReference type="Pfam" id="PF05368">
    <property type="entry name" value="NmrA"/>
    <property type="match status" value="1"/>
</dbReference>
<keyword evidence="5" id="KW-1185">Reference proteome</keyword>
<feature type="domain" description="NmrA-like" evidence="3">
    <location>
        <begin position="5"/>
        <end position="255"/>
    </location>
</feature>
<sequence length="317" mass="34031">MASIQRVAVLGATGNLGPAIISQLQTSGFTVTAISRTSTQHTNSTPVLPVDLPVLRVDFTSFDELKEAFTGQDAVVSVVGVPGVPCQKLAVDAARAARVRRFVPSEFGVNTRVVKEEGGKIGVVWGGKIGVEWGGKIEVVDYLEAVKEGDEFSWTGIATGLILDWNLDRNGLGIINLKDKSATVLDSGNEKFQASTLAQVCRAVAGILKHPDETANKYVSVASFNMSENELVTLVEELTGWTLPVTHIKSADIRKTGEDKIAVADARGFADLLRMYNGADGAGHKLEEADSVNRVIGLPYEDLWAEVANWLRRKGAL</sequence>
<comment type="caution">
    <text evidence="4">The sequence shown here is derived from an EMBL/GenBank/DDBJ whole genome shotgun (WGS) entry which is preliminary data.</text>
</comment>
<dbReference type="AlphaFoldDB" id="A0AAN6MCZ9"/>
<evidence type="ECO:0000313" key="4">
    <source>
        <dbReference type="EMBL" id="KAK3898179.1"/>
    </source>
</evidence>
<dbReference type="SUPFAM" id="SSF51735">
    <property type="entry name" value="NAD(P)-binding Rossmann-fold domains"/>
    <property type="match status" value="1"/>
</dbReference>
<dbReference type="Gene3D" id="3.40.50.720">
    <property type="entry name" value="NAD(P)-binding Rossmann-like Domain"/>
    <property type="match status" value="1"/>
</dbReference>
<keyword evidence="2" id="KW-0560">Oxidoreductase</keyword>
<dbReference type="InterPro" id="IPR008030">
    <property type="entry name" value="NmrA-like"/>
</dbReference>
<reference evidence="4" key="2">
    <citation type="submission" date="2023-05" db="EMBL/GenBank/DDBJ databases">
        <authorList>
            <consortium name="Lawrence Berkeley National Laboratory"/>
            <person name="Steindorff A."/>
            <person name="Hensen N."/>
            <person name="Bonometti L."/>
            <person name="Westerberg I."/>
            <person name="Brannstrom I.O."/>
            <person name="Guillou S."/>
            <person name="Cros-Aarteil S."/>
            <person name="Calhoun S."/>
            <person name="Haridas S."/>
            <person name="Kuo A."/>
            <person name="Mondo S."/>
            <person name="Pangilinan J."/>
            <person name="Riley R."/>
            <person name="Labutti K."/>
            <person name="Andreopoulos B."/>
            <person name="Lipzen A."/>
            <person name="Chen C."/>
            <person name="Yanf M."/>
            <person name="Daum C."/>
            <person name="Ng V."/>
            <person name="Clum A."/>
            <person name="Ohm R."/>
            <person name="Martin F."/>
            <person name="Silar P."/>
            <person name="Natvig D."/>
            <person name="Lalanne C."/>
            <person name="Gautier V."/>
            <person name="Ament-Velasquez S.L."/>
            <person name="Kruys A."/>
            <person name="Hutchinson M.I."/>
            <person name="Powell A.J."/>
            <person name="Barry K."/>
            <person name="Miller A.N."/>
            <person name="Grigoriev I.V."/>
            <person name="Debuchy R."/>
            <person name="Gladieux P."/>
            <person name="Thoren M.H."/>
            <person name="Johannesson H."/>
        </authorList>
    </citation>
    <scope>NUCLEOTIDE SEQUENCE</scope>
    <source>
        <strain evidence="4">CBS 103.79</strain>
    </source>
</reference>
<protein>
    <recommendedName>
        <fullName evidence="3">NmrA-like domain-containing protein</fullName>
    </recommendedName>
</protein>
<gene>
    <name evidence="4" type="ORF">C8A05DRAFT_47427</name>
</gene>
<dbReference type="InterPro" id="IPR036291">
    <property type="entry name" value="NAD(P)-bd_dom_sf"/>
</dbReference>
<evidence type="ECO:0000256" key="2">
    <source>
        <dbReference type="ARBA" id="ARBA00023002"/>
    </source>
</evidence>
<keyword evidence="1" id="KW-0521">NADP</keyword>
<dbReference type="Proteomes" id="UP001303889">
    <property type="component" value="Unassembled WGS sequence"/>
</dbReference>
<evidence type="ECO:0000313" key="5">
    <source>
        <dbReference type="Proteomes" id="UP001303889"/>
    </source>
</evidence>
<dbReference type="PANTHER" id="PTHR47706">
    <property type="entry name" value="NMRA-LIKE FAMILY PROTEIN"/>
    <property type="match status" value="1"/>
</dbReference>
<name>A0AAN6MCZ9_9PEZI</name>
<evidence type="ECO:0000259" key="3">
    <source>
        <dbReference type="Pfam" id="PF05368"/>
    </source>
</evidence>
<reference evidence="4" key="1">
    <citation type="journal article" date="2023" name="Mol. Phylogenet. Evol.">
        <title>Genome-scale phylogeny and comparative genomics of the fungal order Sordariales.</title>
        <authorList>
            <person name="Hensen N."/>
            <person name="Bonometti L."/>
            <person name="Westerberg I."/>
            <person name="Brannstrom I.O."/>
            <person name="Guillou S."/>
            <person name="Cros-Aarteil S."/>
            <person name="Calhoun S."/>
            <person name="Haridas S."/>
            <person name="Kuo A."/>
            <person name="Mondo S."/>
            <person name="Pangilinan J."/>
            <person name="Riley R."/>
            <person name="LaButti K."/>
            <person name="Andreopoulos B."/>
            <person name="Lipzen A."/>
            <person name="Chen C."/>
            <person name="Yan M."/>
            <person name="Daum C."/>
            <person name="Ng V."/>
            <person name="Clum A."/>
            <person name="Steindorff A."/>
            <person name="Ohm R.A."/>
            <person name="Martin F."/>
            <person name="Silar P."/>
            <person name="Natvig D.O."/>
            <person name="Lalanne C."/>
            <person name="Gautier V."/>
            <person name="Ament-Velasquez S.L."/>
            <person name="Kruys A."/>
            <person name="Hutchinson M.I."/>
            <person name="Powell A.J."/>
            <person name="Barry K."/>
            <person name="Miller A.N."/>
            <person name="Grigoriev I.V."/>
            <person name="Debuchy R."/>
            <person name="Gladieux P."/>
            <person name="Hiltunen Thoren M."/>
            <person name="Johannesson H."/>
        </authorList>
    </citation>
    <scope>NUCLEOTIDE SEQUENCE</scope>
    <source>
        <strain evidence="4">CBS 103.79</strain>
    </source>
</reference>
<evidence type="ECO:0000256" key="1">
    <source>
        <dbReference type="ARBA" id="ARBA00022857"/>
    </source>
</evidence>
<accession>A0AAN6MCZ9</accession>
<proteinExistence type="predicted"/>
<dbReference type="Gene3D" id="3.90.25.10">
    <property type="entry name" value="UDP-galactose 4-epimerase, domain 1"/>
    <property type="match status" value="1"/>
</dbReference>
<organism evidence="4 5">
    <name type="scientific">Staphylotrichum tortipilum</name>
    <dbReference type="NCBI Taxonomy" id="2831512"/>
    <lineage>
        <taxon>Eukaryota</taxon>
        <taxon>Fungi</taxon>
        <taxon>Dikarya</taxon>
        <taxon>Ascomycota</taxon>
        <taxon>Pezizomycotina</taxon>
        <taxon>Sordariomycetes</taxon>
        <taxon>Sordariomycetidae</taxon>
        <taxon>Sordariales</taxon>
        <taxon>Chaetomiaceae</taxon>
        <taxon>Staphylotrichum</taxon>
    </lineage>
</organism>
<dbReference type="PANTHER" id="PTHR47706:SF10">
    <property type="entry name" value="NMRA-LIKE DOMAIN-CONTAINING PROTEIN"/>
    <property type="match status" value="1"/>
</dbReference>